<comment type="similarity">
    <text evidence="2">Belongs to the NlpA lipoprotein family.</text>
</comment>
<accession>A0ABY7AE62</accession>
<evidence type="ECO:0000256" key="8">
    <source>
        <dbReference type="SAM" id="SignalP"/>
    </source>
</evidence>
<feature type="region of interest" description="Disordered" evidence="7">
    <location>
        <begin position="30"/>
        <end position="58"/>
    </location>
</feature>
<dbReference type="RefSeq" id="WP_268115301.1">
    <property type="nucleotide sequence ID" value="NZ_CP113524.1"/>
</dbReference>
<dbReference type="PROSITE" id="PS51257">
    <property type="entry name" value="PROKAR_LIPOPROTEIN"/>
    <property type="match status" value="1"/>
</dbReference>
<dbReference type="EMBL" id="CP113524">
    <property type="protein sequence ID" value="WAJ24078.1"/>
    <property type="molecule type" value="Genomic_DNA"/>
</dbReference>
<organism evidence="9 10">
    <name type="scientific">Lacrimispora xylanolytica</name>
    <dbReference type="NCBI Taxonomy" id="29375"/>
    <lineage>
        <taxon>Bacteria</taxon>
        <taxon>Bacillati</taxon>
        <taxon>Bacillota</taxon>
        <taxon>Clostridia</taxon>
        <taxon>Lachnospirales</taxon>
        <taxon>Lachnospiraceae</taxon>
        <taxon>Lacrimispora</taxon>
    </lineage>
</organism>
<dbReference type="SUPFAM" id="SSF53850">
    <property type="entry name" value="Periplasmic binding protein-like II"/>
    <property type="match status" value="1"/>
</dbReference>
<feature type="compositionally biased region" description="Polar residues" evidence="7">
    <location>
        <begin position="49"/>
        <end position="58"/>
    </location>
</feature>
<keyword evidence="6" id="KW-0449">Lipoprotein</keyword>
<evidence type="ECO:0000256" key="2">
    <source>
        <dbReference type="ARBA" id="ARBA00008973"/>
    </source>
</evidence>
<comment type="subcellular location">
    <subcellularLocation>
        <location evidence="1">Membrane</location>
        <topology evidence="1">Lipid-anchor</topology>
    </subcellularLocation>
</comment>
<proteinExistence type="inferred from homology"/>
<keyword evidence="4" id="KW-0472">Membrane</keyword>
<evidence type="ECO:0000256" key="4">
    <source>
        <dbReference type="ARBA" id="ARBA00023136"/>
    </source>
</evidence>
<evidence type="ECO:0000256" key="1">
    <source>
        <dbReference type="ARBA" id="ARBA00004635"/>
    </source>
</evidence>
<evidence type="ECO:0000256" key="6">
    <source>
        <dbReference type="ARBA" id="ARBA00023288"/>
    </source>
</evidence>
<keyword evidence="3 8" id="KW-0732">Signal</keyword>
<evidence type="ECO:0000256" key="3">
    <source>
        <dbReference type="ARBA" id="ARBA00022729"/>
    </source>
</evidence>
<dbReference type="PIRSF" id="PIRSF002854">
    <property type="entry name" value="MetQ"/>
    <property type="match status" value="1"/>
</dbReference>
<keyword evidence="5" id="KW-0564">Palmitate</keyword>
<evidence type="ECO:0000313" key="10">
    <source>
        <dbReference type="Proteomes" id="UP001163115"/>
    </source>
</evidence>
<gene>
    <name evidence="9" type="ORF">OW255_00690</name>
</gene>
<dbReference type="PANTHER" id="PTHR30429">
    <property type="entry name" value="D-METHIONINE-BINDING LIPOPROTEIN METQ"/>
    <property type="match status" value="1"/>
</dbReference>
<name>A0ABY7AE62_9FIRM</name>
<evidence type="ECO:0000256" key="5">
    <source>
        <dbReference type="ARBA" id="ARBA00023139"/>
    </source>
</evidence>
<dbReference type="Gene3D" id="3.40.190.10">
    <property type="entry name" value="Periplasmic binding protein-like II"/>
    <property type="match status" value="2"/>
</dbReference>
<evidence type="ECO:0000313" key="9">
    <source>
        <dbReference type="EMBL" id="WAJ24078.1"/>
    </source>
</evidence>
<feature type="chain" id="PRO_5045150750" evidence="8">
    <location>
        <begin position="25"/>
        <end position="314"/>
    </location>
</feature>
<dbReference type="Pfam" id="PF03180">
    <property type="entry name" value="Lipoprotein_9"/>
    <property type="match status" value="1"/>
</dbReference>
<sequence length="314" mass="34093">MKLKKWITLTLSAAALTLSLTACGAKEAETTTAKDSSAAETKEAEATAQGSSQAETTGTKAESVTVKLGVVGSIYEELWAPTKEALKKEGINLDIVQFSDYVTPNNALANGEIDLNAFQHRIFLQNEIESNGYKIEPIGNTFIIPLNLYSSKVKSVSEIKDGDTVAIPNDVTNGGRALKVLESAGLIKIKKDAGFSPTVDDIEEYTVKIKIQELAANTIPSTLADVTAGIINGNFALDFGLKTDEAIFKDTSLGEENYWNLIAARTEDISDPEKKAVYEKVVKTFQSEETEKIFNDTFGGYFIKAGWDQDLLNK</sequence>
<keyword evidence="10" id="KW-1185">Reference proteome</keyword>
<reference evidence="9" key="1">
    <citation type="submission" date="2022-11" db="EMBL/GenBank/DDBJ databases">
        <title>Lacrimispora xylanolytica sy1, complete genome.</title>
        <authorList>
            <person name="Choi S."/>
        </authorList>
    </citation>
    <scope>NUCLEOTIDE SEQUENCE</scope>
    <source>
        <strain evidence="9">Sy1</strain>
    </source>
</reference>
<dbReference type="InterPro" id="IPR004872">
    <property type="entry name" value="Lipoprotein_NlpA"/>
</dbReference>
<feature type="signal peptide" evidence="8">
    <location>
        <begin position="1"/>
        <end position="24"/>
    </location>
</feature>
<dbReference type="Proteomes" id="UP001163115">
    <property type="component" value="Chromosome"/>
</dbReference>
<dbReference type="PANTHER" id="PTHR30429:SF1">
    <property type="entry name" value="D-METHIONINE-BINDING LIPOPROTEIN METQ-RELATED"/>
    <property type="match status" value="1"/>
</dbReference>
<evidence type="ECO:0000256" key="7">
    <source>
        <dbReference type="SAM" id="MobiDB-lite"/>
    </source>
</evidence>
<protein>
    <submittedName>
        <fullName evidence="9">MetQ/NlpA family ABC transporter substrate-binding protein</fullName>
    </submittedName>
</protein>